<dbReference type="KEGG" id="cdx:CDES_11715"/>
<dbReference type="AlphaFoldDB" id="A0A0M4CNA3"/>
<proteinExistence type="predicted"/>
<sequence length="262" mass="27494">MQKSRSKALTITASTIGVVAVAGAAFWIVDSAIAAHAEHNLSEAVAESANLDSAARVFLGGPIYSTSFFTGELASVSIDMLDVEIPGVGMVNARTEVESVEVTRDQVLSGDLNGATAETFARTIRMDGVAIGAQLGITDLDISHPINISPSGGLASEALLTGTPPDLDEPVSVMVSLRLVGSEFQMTPYELVDAPSGLTLDDVDQAFTWRVDTLQLPLSDRATAVYLSGGSIHFQSEARNVELTTRELSPLAAPEENSDESS</sequence>
<keyword evidence="2" id="KW-1185">Reference proteome</keyword>
<dbReference type="PATRIC" id="fig|931089.4.peg.2363"/>
<evidence type="ECO:0000313" key="2">
    <source>
        <dbReference type="Proteomes" id="UP000068067"/>
    </source>
</evidence>
<dbReference type="RefSeq" id="WP_053545605.1">
    <property type="nucleotide sequence ID" value="NZ_CP009220.1"/>
</dbReference>
<name>A0A0M4CNA3_9CORY</name>
<gene>
    <name evidence="1" type="ORF">CDES_11715</name>
</gene>
<protein>
    <submittedName>
        <fullName evidence="1">Uncharacterized protein</fullName>
    </submittedName>
</protein>
<dbReference type="STRING" id="931089.CDES_11715"/>
<dbReference type="InterPro" id="IPR021373">
    <property type="entry name" value="DUF2993"/>
</dbReference>
<dbReference type="Pfam" id="PF11209">
    <property type="entry name" value="LmeA"/>
    <property type="match status" value="1"/>
</dbReference>
<reference evidence="1 2" key="1">
    <citation type="submission" date="2014-08" db="EMBL/GenBank/DDBJ databases">
        <title>Complete genome sequence of Corynebacterium deserti GIMN1.010 (=DSM 45689), isolated from desert sand in western China.</title>
        <authorList>
            <person name="Ruckert C."/>
            <person name="Albersmeier A."/>
            <person name="Kalinowski J."/>
        </authorList>
    </citation>
    <scope>NUCLEOTIDE SEQUENCE [LARGE SCALE GENOMIC DNA]</scope>
    <source>
        <strain evidence="1 2">GIMN1.010</strain>
    </source>
</reference>
<evidence type="ECO:0000313" key="1">
    <source>
        <dbReference type="EMBL" id="ALC06697.1"/>
    </source>
</evidence>
<accession>A0A0M4CNA3</accession>
<dbReference type="EMBL" id="CP009220">
    <property type="protein sequence ID" value="ALC06697.1"/>
    <property type="molecule type" value="Genomic_DNA"/>
</dbReference>
<dbReference type="Proteomes" id="UP000068067">
    <property type="component" value="Chromosome"/>
</dbReference>
<organism evidence="1 2">
    <name type="scientific">Corynebacterium deserti GIMN1.010</name>
    <dbReference type="NCBI Taxonomy" id="931089"/>
    <lineage>
        <taxon>Bacteria</taxon>
        <taxon>Bacillati</taxon>
        <taxon>Actinomycetota</taxon>
        <taxon>Actinomycetes</taxon>
        <taxon>Mycobacteriales</taxon>
        <taxon>Corynebacteriaceae</taxon>
        <taxon>Corynebacterium</taxon>
    </lineage>
</organism>